<dbReference type="AlphaFoldDB" id="A0A369CK46"/>
<keyword evidence="2" id="KW-1185">Reference proteome</keyword>
<gene>
    <name evidence="1" type="ORF">DFQ59_101758</name>
</gene>
<dbReference type="RefSeq" id="WP_211314767.1">
    <property type="nucleotide sequence ID" value="NZ_QPJY01000001.1"/>
</dbReference>
<evidence type="ECO:0000313" key="1">
    <source>
        <dbReference type="EMBL" id="RCX33455.1"/>
    </source>
</evidence>
<organism evidence="1 2">
    <name type="scientific">Thioalbus denitrificans</name>
    <dbReference type="NCBI Taxonomy" id="547122"/>
    <lineage>
        <taxon>Bacteria</taxon>
        <taxon>Pseudomonadati</taxon>
        <taxon>Pseudomonadota</taxon>
        <taxon>Gammaproteobacteria</taxon>
        <taxon>Chromatiales</taxon>
        <taxon>Ectothiorhodospiraceae</taxon>
        <taxon>Thioalbus</taxon>
    </lineage>
</organism>
<evidence type="ECO:0008006" key="3">
    <source>
        <dbReference type="Google" id="ProtNLM"/>
    </source>
</evidence>
<dbReference type="EMBL" id="QPJY01000001">
    <property type="protein sequence ID" value="RCX33455.1"/>
    <property type="molecule type" value="Genomic_DNA"/>
</dbReference>
<accession>A0A369CK46</accession>
<sequence length="326" mass="37576">MSERKADPIGGYFELELPDDKGLPHHGAMRFQSARAAFLALLRTGTPKKVWMPRYICDAMLAPLRNAQVEYRWYDLTEQLEVAPNVSIDSHDWLLYVDYFGICHRNVRELLARFDPDQVVLDYSQSFFSPLVQDALATIFSPRKFFGVPDGGLLLGRLRVPLPAMRDTGSLSRASHLLRRLAVSPEAGYPGFLRAEQSLEDCEPRQMSKLTDRILSSINYHRVSNRRRENFFFLHEQLGVHNHLLFDASNIVAPMCYPFVTRDAGLRERLRRNRIFVPTYWPEAVDRMEERSIGEIIKNLVPLPIDQRYGRTQMKRLVSVVLGAKT</sequence>
<evidence type="ECO:0000313" key="2">
    <source>
        <dbReference type="Proteomes" id="UP000252707"/>
    </source>
</evidence>
<proteinExistence type="predicted"/>
<name>A0A369CK46_9GAMM</name>
<dbReference type="Proteomes" id="UP000252707">
    <property type="component" value="Unassembled WGS sequence"/>
</dbReference>
<comment type="caution">
    <text evidence="1">The sequence shown here is derived from an EMBL/GenBank/DDBJ whole genome shotgun (WGS) entry which is preliminary data.</text>
</comment>
<protein>
    <recommendedName>
        <fullName evidence="3">dTDP-4-amino-4,6-dideoxygalactose transaminase</fullName>
    </recommendedName>
</protein>
<reference evidence="1 2" key="1">
    <citation type="submission" date="2018-07" db="EMBL/GenBank/DDBJ databases">
        <title>Genomic Encyclopedia of Type Strains, Phase IV (KMG-IV): sequencing the most valuable type-strain genomes for metagenomic binning, comparative biology and taxonomic classification.</title>
        <authorList>
            <person name="Goeker M."/>
        </authorList>
    </citation>
    <scope>NUCLEOTIDE SEQUENCE [LARGE SCALE GENOMIC DNA]</scope>
    <source>
        <strain evidence="1 2">DSM 26407</strain>
    </source>
</reference>